<dbReference type="PROSITE" id="PS51363">
    <property type="entry name" value="W2"/>
    <property type="match status" value="1"/>
</dbReference>
<comment type="caution">
    <text evidence="4">The sequence shown here is derived from an EMBL/GenBank/DDBJ whole genome shotgun (WGS) entry which is preliminary data.</text>
</comment>
<dbReference type="PANTHER" id="PTHR45887">
    <property type="entry name" value="TRANSLATION INITIATION FACTOR EIF-2B SUBUNIT EPSILON"/>
    <property type="match status" value="1"/>
</dbReference>
<name>A0AA39GWE9_9BILA</name>
<proteinExistence type="predicted"/>
<evidence type="ECO:0000313" key="4">
    <source>
        <dbReference type="EMBL" id="KAK0394424.1"/>
    </source>
</evidence>
<dbReference type="Gene3D" id="3.90.550.10">
    <property type="entry name" value="Spore Coat Polysaccharide Biosynthesis Protein SpsA, Chain A"/>
    <property type="match status" value="1"/>
</dbReference>
<dbReference type="AlphaFoldDB" id="A0AA39GWE9"/>
<dbReference type="GO" id="GO:0031369">
    <property type="term" value="F:translation initiation factor binding"/>
    <property type="evidence" value="ECO:0007669"/>
    <property type="project" value="InterPro"/>
</dbReference>
<dbReference type="InterPro" id="IPR051956">
    <property type="entry name" value="eIF2B_epsilon"/>
</dbReference>
<dbReference type="SUPFAM" id="SSF48371">
    <property type="entry name" value="ARM repeat"/>
    <property type="match status" value="1"/>
</dbReference>
<evidence type="ECO:0000313" key="5">
    <source>
        <dbReference type="Proteomes" id="UP001175271"/>
    </source>
</evidence>
<dbReference type="Gene3D" id="1.25.40.180">
    <property type="match status" value="1"/>
</dbReference>
<organism evidence="4 5">
    <name type="scientific">Steinernema hermaphroditum</name>
    <dbReference type="NCBI Taxonomy" id="289476"/>
    <lineage>
        <taxon>Eukaryota</taxon>
        <taxon>Metazoa</taxon>
        <taxon>Ecdysozoa</taxon>
        <taxon>Nematoda</taxon>
        <taxon>Chromadorea</taxon>
        <taxon>Rhabditida</taxon>
        <taxon>Tylenchina</taxon>
        <taxon>Panagrolaimomorpha</taxon>
        <taxon>Strongyloidoidea</taxon>
        <taxon>Steinernematidae</taxon>
        <taxon>Steinernema</taxon>
    </lineage>
</organism>
<dbReference type="SUPFAM" id="SSF51161">
    <property type="entry name" value="Trimeric LpxA-like enzymes"/>
    <property type="match status" value="1"/>
</dbReference>
<reference evidence="4" key="1">
    <citation type="submission" date="2023-06" db="EMBL/GenBank/DDBJ databases">
        <title>Genomic analysis of the entomopathogenic nematode Steinernema hermaphroditum.</title>
        <authorList>
            <person name="Schwarz E.M."/>
            <person name="Heppert J.K."/>
            <person name="Baniya A."/>
            <person name="Schwartz H.T."/>
            <person name="Tan C.-H."/>
            <person name="Antoshechkin I."/>
            <person name="Sternberg P.W."/>
            <person name="Goodrich-Blair H."/>
            <person name="Dillman A.R."/>
        </authorList>
    </citation>
    <scope>NUCLEOTIDE SEQUENCE</scope>
    <source>
        <strain evidence="4">PS9179</strain>
        <tissue evidence="4">Whole animal</tissue>
    </source>
</reference>
<evidence type="ECO:0000259" key="3">
    <source>
        <dbReference type="PROSITE" id="PS51363"/>
    </source>
</evidence>
<dbReference type="Gene3D" id="2.160.10.10">
    <property type="entry name" value="Hexapeptide repeat proteins"/>
    <property type="match status" value="2"/>
</dbReference>
<dbReference type="GO" id="GO:0005851">
    <property type="term" value="C:eukaryotic translation initiation factor 2B complex"/>
    <property type="evidence" value="ECO:0007669"/>
    <property type="project" value="TreeGrafter"/>
</dbReference>
<dbReference type="InterPro" id="IPR003307">
    <property type="entry name" value="W2_domain"/>
</dbReference>
<dbReference type="Pfam" id="PF02020">
    <property type="entry name" value="W2"/>
    <property type="match status" value="1"/>
</dbReference>
<dbReference type="InterPro" id="IPR056729">
    <property type="entry name" value="GMPPB_C"/>
</dbReference>
<dbReference type="Proteomes" id="UP001175271">
    <property type="component" value="Unassembled WGS sequence"/>
</dbReference>
<dbReference type="SUPFAM" id="SSF53448">
    <property type="entry name" value="Nucleotide-diphospho-sugar transferases"/>
    <property type="match status" value="1"/>
</dbReference>
<evidence type="ECO:0000256" key="1">
    <source>
        <dbReference type="ARBA" id="ARBA00044144"/>
    </source>
</evidence>
<feature type="domain" description="W2" evidence="3">
    <location>
        <begin position="429"/>
        <end position="587"/>
    </location>
</feature>
<dbReference type="GO" id="GO:0003743">
    <property type="term" value="F:translation initiation factor activity"/>
    <property type="evidence" value="ECO:0007669"/>
    <property type="project" value="TreeGrafter"/>
</dbReference>
<dbReference type="Pfam" id="PF25087">
    <property type="entry name" value="GMPPB_C"/>
    <property type="match status" value="1"/>
</dbReference>
<keyword evidence="5" id="KW-1185">Reference proteome</keyword>
<dbReference type="InterPro" id="IPR011004">
    <property type="entry name" value="Trimer_LpxA-like_sf"/>
</dbReference>
<dbReference type="InterPro" id="IPR029044">
    <property type="entry name" value="Nucleotide-diphossugar_trans"/>
</dbReference>
<dbReference type="PANTHER" id="PTHR45887:SF1">
    <property type="entry name" value="TRANSLATION INITIATION FACTOR EIF-2B SUBUNIT EPSILON"/>
    <property type="match status" value="1"/>
</dbReference>
<dbReference type="EMBL" id="JAUCMV010000005">
    <property type="protein sequence ID" value="KAK0394424.1"/>
    <property type="molecule type" value="Genomic_DNA"/>
</dbReference>
<evidence type="ECO:0000256" key="2">
    <source>
        <dbReference type="ARBA" id="ARBA00044345"/>
    </source>
</evidence>
<sequence>MSIMPSLTAVIIADNFCPQFTRMGGSECWGLKKIGSLTYLECCLLWIARTRVRKVVVVVASEHPEVYDKIKSLLNAFDAFFLGTVVVDRTIGSVGDGVRAADRQGLLMEDFMLIHNPTTICASSLDRQIEEFFELRKENKNNTMMLLYRKSHQNSNVPLAIESETGKLLAIDEEEGDGDSAYDSEGDETITRKDIIDTGIALCAPNVATEFTGNFDFQERDELIDHILENEEVLCQNIHVHVLPDEVPSYTANNMADLIQMQRYFLQRWFSPLAANRRSMADRSRNSRIVTHRNNVYITTRDEKTSSKKLQKMNSVFLSANVVVGSGVAMDNVVVGEGCKIGDNVVLKNCTLGSGVTIAEKTCLTNCIIDDNVTFGLNCTIGQGCYIEKDYTVADNSIIHDNSIVSKDCLRLSSETSSESLDSGGISEAESDDFFDDILEAMKDAYERLDSSESTSKNLLLEINRSRLIYGLSIDEVAQQILPAFLSLRQCDNLKVVAQLIDEWLEIFENFYRSESGQSILLKSLQQYAESHTSFTKKLKHVVSYFYNSDVLDEDAIFKWFDVMERDTEMYKEINHLVAALKQQAQE</sequence>
<dbReference type="CDD" id="cd11558">
    <property type="entry name" value="W2_eIF2B_epsilon"/>
    <property type="match status" value="1"/>
</dbReference>
<protein>
    <recommendedName>
        <fullName evidence="1">Translation initiation factor eIF2B subunit epsilon</fullName>
    </recommendedName>
    <alternativeName>
        <fullName evidence="2">eIF2B GDP-GTP exchange factor subunit epsilon</fullName>
    </alternativeName>
</protein>
<accession>A0AA39GWE9</accession>
<gene>
    <name evidence="4" type="ORF">QR680_000727</name>
</gene>
<dbReference type="InterPro" id="IPR044123">
    <property type="entry name" value="W2_eIF2B_epsilon"/>
</dbReference>
<dbReference type="InterPro" id="IPR016024">
    <property type="entry name" value="ARM-type_fold"/>
</dbReference>
<dbReference type="GO" id="GO:0005085">
    <property type="term" value="F:guanyl-nucleotide exchange factor activity"/>
    <property type="evidence" value="ECO:0007669"/>
    <property type="project" value="InterPro"/>
</dbReference>